<dbReference type="EMBL" id="CP032694">
    <property type="protein sequence ID" value="AYG60985.1"/>
    <property type="molecule type" value="Genomic_DNA"/>
</dbReference>
<evidence type="ECO:0000259" key="1">
    <source>
        <dbReference type="Pfam" id="PF00174"/>
    </source>
</evidence>
<dbReference type="PROSITE" id="PS51318">
    <property type="entry name" value="TAT"/>
    <property type="match status" value="1"/>
</dbReference>
<dbReference type="InterPro" id="IPR006311">
    <property type="entry name" value="TAT_signal"/>
</dbReference>
<keyword evidence="3" id="KW-1185">Reference proteome</keyword>
<dbReference type="CDD" id="cd02108">
    <property type="entry name" value="bact_SO_family_Moco"/>
    <property type="match status" value="1"/>
</dbReference>
<reference evidence="2 3" key="1">
    <citation type="submission" date="2018-10" db="EMBL/GenBank/DDBJ databases">
        <title>Rhizobium etli, R. leguminosarum and a new Rhizobium genospecies from Phaseolus dumosus.</title>
        <authorList>
            <person name="Ramirez-Puebla S.T."/>
            <person name="Rogel-Hernandez M.A."/>
            <person name="Guerrero G."/>
            <person name="Ormeno-Orrillo E."/>
            <person name="Martinez-Romero J.C."/>
            <person name="Negrete-Yankelevich S."/>
            <person name="Martinez-Romero E."/>
        </authorList>
    </citation>
    <scope>NUCLEOTIDE SEQUENCE [LARGE SCALE GENOMIC DNA]</scope>
    <source>
        <strain evidence="2 3">CCGE525</strain>
    </source>
</reference>
<dbReference type="OrthoDB" id="9795587at2"/>
<dbReference type="Proteomes" id="UP000282195">
    <property type="component" value="Chromosome"/>
</dbReference>
<proteinExistence type="predicted"/>
<dbReference type="AlphaFoldDB" id="A0A387FU85"/>
<dbReference type="Gene3D" id="3.90.420.10">
    <property type="entry name" value="Oxidoreductase, molybdopterin-binding domain"/>
    <property type="match status" value="1"/>
</dbReference>
<feature type="domain" description="Oxidoreductase molybdopterin-binding" evidence="1">
    <location>
        <begin position="94"/>
        <end position="237"/>
    </location>
</feature>
<dbReference type="SUPFAM" id="SSF56524">
    <property type="entry name" value="Oxidoreductase molybdopterin-binding domain"/>
    <property type="match status" value="1"/>
</dbReference>
<dbReference type="Pfam" id="PF00174">
    <property type="entry name" value="Oxidored_molyb"/>
    <property type="match status" value="1"/>
</dbReference>
<dbReference type="PANTHER" id="PTHR43032:SF2">
    <property type="entry name" value="BLL0505 PROTEIN"/>
    <property type="match status" value="1"/>
</dbReference>
<dbReference type="InterPro" id="IPR000572">
    <property type="entry name" value="OxRdtase_Mopterin-bd_dom"/>
</dbReference>
<dbReference type="PANTHER" id="PTHR43032">
    <property type="entry name" value="PROTEIN-METHIONINE-SULFOXIDE REDUCTASE"/>
    <property type="match status" value="1"/>
</dbReference>
<gene>
    <name evidence="2" type="ORF">CCGE525_20805</name>
</gene>
<dbReference type="KEGG" id="rjg:CCGE525_20805"/>
<protein>
    <submittedName>
        <fullName evidence="2">Molybdopterin-binding protein</fullName>
    </submittedName>
</protein>
<organism evidence="2 3">
    <name type="scientific">Rhizobium jaguaris</name>
    <dbReference type="NCBI Taxonomy" id="1312183"/>
    <lineage>
        <taxon>Bacteria</taxon>
        <taxon>Pseudomonadati</taxon>
        <taxon>Pseudomonadota</taxon>
        <taxon>Alphaproteobacteria</taxon>
        <taxon>Hyphomicrobiales</taxon>
        <taxon>Rhizobiaceae</taxon>
        <taxon>Rhizobium/Agrobacterium group</taxon>
        <taxon>Rhizobium</taxon>
    </lineage>
</organism>
<sequence length="258" mass="28677">MSKIVSRRRFLIGSAASLGAIGLTGCDDITENQNVQKVLALAEGLTMGTQRLLVSPQALAREYTDKDLSPTFRSNGTDNPGSEDYAAMVENGFSTWKLKIDGMVNKPMEFSLADLKKLPSRTQITRHDCVEGWSAIGKWTGVPLGLILQSAGLKPGARYAVFYCADELEQTLDGSGRYYESIDLIDAFHPQTILAYSMNGKDLEVAHGAPLRLRVERHLGYKHAKYVMRIEIRDKFSDLWGGNGGFWEDRGYEWYAGI</sequence>
<evidence type="ECO:0000313" key="2">
    <source>
        <dbReference type="EMBL" id="AYG60985.1"/>
    </source>
</evidence>
<dbReference type="InterPro" id="IPR036374">
    <property type="entry name" value="OxRdtase_Mopterin-bd_sf"/>
</dbReference>
<dbReference type="RefSeq" id="WP_120705949.1">
    <property type="nucleotide sequence ID" value="NZ_CP032694.1"/>
</dbReference>
<name>A0A387FU85_9HYPH</name>
<accession>A0A387FU85</accession>
<dbReference type="PROSITE" id="PS51257">
    <property type="entry name" value="PROKAR_LIPOPROTEIN"/>
    <property type="match status" value="1"/>
</dbReference>
<evidence type="ECO:0000313" key="3">
    <source>
        <dbReference type="Proteomes" id="UP000282195"/>
    </source>
</evidence>